<dbReference type="InterPro" id="IPR003004">
    <property type="entry name" value="GspF/PilC"/>
</dbReference>
<dbReference type="RefSeq" id="WP_289214445.1">
    <property type="nucleotide sequence ID" value="NZ_JAPVRC010000001.1"/>
</dbReference>
<dbReference type="NCBIfam" id="NF041012">
    <property type="entry name" value="T4P_ComGB"/>
    <property type="match status" value="1"/>
</dbReference>
<accession>A0ABW2K487</accession>
<dbReference type="Proteomes" id="UP001596494">
    <property type="component" value="Unassembled WGS sequence"/>
</dbReference>
<dbReference type="EMBL" id="JBHTBY010000006">
    <property type="protein sequence ID" value="MFC7320866.1"/>
    <property type="molecule type" value="Genomic_DNA"/>
</dbReference>
<keyword evidence="6 7" id="KW-0472">Membrane</keyword>
<comment type="subcellular location">
    <subcellularLocation>
        <location evidence="1">Cell membrane</location>
        <topology evidence="1">Multi-pass membrane protein</topology>
    </subcellularLocation>
</comment>
<comment type="caution">
    <text evidence="9">The sequence shown here is derived from an EMBL/GenBank/DDBJ whole genome shotgun (WGS) entry which is preliminary data.</text>
</comment>
<evidence type="ECO:0000256" key="1">
    <source>
        <dbReference type="ARBA" id="ARBA00004651"/>
    </source>
</evidence>
<feature type="transmembrane region" description="Helical" evidence="7">
    <location>
        <begin position="167"/>
        <end position="191"/>
    </location>
</feature>
<organism evidence="9 10">
    <name type="scientific">Halobacillus campisalis</name>
    <dbReference type="NCBI Taxonomy" id="435909"/>
    <lineage>
        <taxon>Bacteria</taxon>
        <taxon>Bacillati</taxon>
        <taxon>Bacillota</taxon>
        <taxon>Bacilli</taxon>
        <taxon>Bacillales</taxon>
        <taxon>Bacillaceae</taxon>
        <taxon>Halobacillus</taxon>
    </lineage>
</organism>
<evidence type="ECO:0000256" key="6">
    <source>
        <dbReference type="ARBA" id="ARBA00023136"/>
    </source>
</evidence>
<evidence type="ECO:0000256" key="4">
    <source>
        <dbReference type="ARBA" id="ARBA00022692"/>
    </source>
</evidence>
<keyword evidence="4 7" id="KW-0812">Transmembrane</keyword>
<keyword evidence="5 7" id="KW-1133">Transmembrane helix</keyword>
<feature type="domain" description="Type II secretion system protein GspF" evidence="8">
    <location>
        <begin position="27"/>
        <end position="139"/>
    </location>
</feature>
<dbReference type="PANTHER" id="PTHR30012">
    <property type="entry name" value="GENERAL SECRETION PATHWAY PROTEIN"/>
    <property type="match status" value="1"/>
</dbReference>
<dbReference type="PANTHER" id="PTHR30012:SF0">
    <property type="entry name" value="TYPE II SECRETION SYSTEM PROTEIN F-RELATED"/>
    <property type="match status" value="1"/>
</dbReference>
<evidence type="ECO:0000256" key="3">
    <source>
        <dbReference type="ARBA" id="ARBA00022475"/>
    </source>
</evidence>
<evidence type="ECO:0000313" key="10">
    <source>
        <dbReference type="Proteomes" id="UP001596494"/>
    </source>
</evidence>
<evidence type="ECO:0000256" key="5">
    <source>
        <dbReference type="ARBA" id="ARBA00022989"/>
    </source>
</evidence>
<name>A0ABW2K487_9BACI</name>
<feature type="transmembrane region" description="Helical" evidence="7">
    <location>
        <begin position="126"/>
        <end position="147"/>
    </location>
</feature>
<keyword evidence="10" id="KW-1185">Reference proteome</keyword>
<proteinExistence type="inferred from homology"/>
<sequence>MLSASLRIKEWISTKRSMIPIKKQILFLHRVRKLLGKGFPLLDTLKMISWDPEFEEVTVIITQQLKTGNPLDIAFDKAHFSKQIVSFLYFARIHHDLPTMFKQCADLLELQYEYTRKFKEAMRYPLLLLIFVIVAFSVIKQTIIPSFQTLFADGDTKPFSLMILNGVDILITISGLLLLILALTFLVFYSVKHKITLQQMLTLYEKIPLLKHYKMFSLTFLFSTHLSSLLAAGLPLKNALTLISEQSRYPFLSYYGKRMLSHLSDGQSLASSLNECTLLRSELTSIFHHTNDLRALGEELNVLSELLIDQLKEKLTKIVQLIQPIFFIGVACVVILIYASIMLPLYQWMDQI</sequence>
<evidence type="ECO:0000256" key="7">
    <source>
        <dbReference type="SAM" id="Phobius"/>
    </source>
</evidence>
<feature type="domain" description="Type II secretion system protein GspF" evidence="8">
    <location>
        <begin position="222"/>
        <end position="344"/>
    </location>
</feature>
<protein>
    <submittedName>
        <fullName evidence="9">Competence type IV pilus assembly protein ComGB</fullName>
    </submittedName>
</protein>
<dbReference type="InterPro" id="IPR018076">
    <property type="entry name" value="T2SS_GspF_dom"/>
</dbReference>
<dbReference type="InterPro" id="IPR042094">
    <property type="entry name" value="T2SS_GspF_sf"/>
</dbReference>
<feature type="transmembrane region" description="Helical" evidence="7">
    <location>
        <begin position="321"/>
        <end position="346"/>
    </location>
</feature>
<dbReference type="InterPro" id="IPR047692">
    <property type="entry name" value="T4P_ComGB"/>
</dbReference>
<reference evidence="10" key="1">
    <citation type="journal article" date="2019" name="Int. J. Syst. Evol. Microbiol.">
        <title>The Global Catalogue of Microorganisms (GCM) 10K type strain sequencing project: providing services to taxonomists for standard genome sequencing and annotation.</title>
        <authorList>
            <consortium name="The Broad Institute Genomics Platform"/>
            <consortium name="The Broad Institute Genome Sequencing Center for Infectious Disease"/>
            <person name="Wu L."/>
            <person name="Ma J."/>
        </authorList>
    </citation>
    <scope>NUCLEOTIDE SEQUENCE [LARGE SCALE GENOMIC DNA]</scope>
    <source>
        <strain evidence="10">CCUG 73951</strain>
    </source>
</reference>
<gene>
    <name evidence="9" type="primary">comGB</name>
    <name evidence="9" type="ORF">ACFQMN_08220</name>
</gene>
<dbReference type="Pfam" id="PF00482">
    <property type="entry name" value="T2SSF"/>
    <property type="match status" value="2"/>
</dbReference>
<dbReference type="Gene3D" id="1.20.81.30">
    <property type="entry name" value="Type II secretion system (T2SS), domain F"/>
    <property type="match status" value="2"/>
</dbReference>
<keyword evidence="3" id="KW-1003">Cell membrane</keyword>
<evidence type="ECO:0000256" key="2">
    <source>
        <dbReference type="ARBA" id="ARBA00005745"/>
    </source>
</evidence>
<comment type="similarity">
    <text evidence="2">Belongs to the GSP F family.</text>
</comment>
<evidence type="ECO:0000313" key="9">
    <source>
        <dbReference type="EMBL" id="MFC7320866.1"/>
    </source>
</evidence>
<evidence type="ECO:0000259" key="8">
    <source>
        <dbReference type="Pfam" id="PF00482"/>
    </source>
</evidence>